<evidence type="ECO:0008006" key="19">
    <source>
        <dbReference type="Google" id="ProtNLM"/>
    </source>
</evidence>
<keyword evidence="8 12" id="KW-0371">Homeobox</keyword>
<feature type="region of interest" description="Disordered" evidence="14">
    <location>
        <begin position="1152"/>
        <end position="1178"/>
    </location>
</feature>
<feature type="compositionally biased region" description="Polar residues" evidence="14">
    <location>
        <begin position="1773"/>
        <end position="1786"/>
    </location>
</feature>
<dbReference type="SMART" id="SM00355">
    <property type="entry name" value="ZnF_C2H2"/>
    <property type="match status" value="4"/>
</dbReference>
<comment type="subcellular location">
    <subcellularLocation>
        <location evidence="1 12 13">Nucleus</location>
    </subcellularLocation>
</comment>
<comment type="caution">
    <text evidence="17">The sequence shown here is derived from an EMBL/GenBank/DDBJ whole genome shotgun (WGS) entry which is preliminary data.</text>
</comment>
<dbReference type="SUPFAM" id="SSF57667">
    <property type="entry name" value="beta-beta-alpha zinc fingers"/>
    <property type="match status" value="2"/>
</dbReference>
<dbReference type="GO" id="GO:0045664">
    <property type="term" value="P:regulation of neuron differentiation"/>
    <property type="evidence" value="ECO:0007669"/>
    <property type="project" value="TreeGrafter"/>
</dbReference>
<keyword evidence="7 12" id="KW-0238">DNA-binding</keyword>
<evidence type="ECO:0000256" key="10">
    <source>
        <dbReference type="ARBA" id="ARBA00023242"/>
    </source>
</evidence>
<evidence type="ECO:0000256" key="1">
    <source>
        <dbReference type="ARBA" id="ARBA00004123"/>
    </source>
</evidence>
<evidence type="ECO:0000256" key="8">
    <source>
        <dbReference type="ARBA" id="ARBA00023155"/>
    </source>
</evidence>
<dbReference type="PROSITE" id="PS50157">
    <property type="entry name" value="ZINC_FINGER_C2H2_2"/>
    <property type="match status" value="2"/>
</dbReference>
<dbReference type="GO" id="GO:0008270">
    <property type="term" value="F:zinc ion binding"/>
    <property type="evidence" value="ECO:0007669"/>
    <property type="project" value="UniProtKB-KW"/>
</dbReference>
<feature type="compositionally biased region" description="Basic and acidic residues" evidence="14">
    <location>
        <begin position="967"/>
        <end position="984"/>
    </location>
</feature>
<evidence type="ECO:0000256" key="4">
    <source>
        <dbReference type="ARBA" id="ARBA00022771"/>
    </source>
</evidence>
<dbReference type="InterPro" id="IPR009057">
    <property type="entry name" value="Homeodomain-like_sf"/>
</dbReference>
<keyword evidence="4 11" id="KW-0863">Zinc-finger</keyword>
<feature type="region of interest" description="Disordered" evidence="14">
    <location>
        <begin position="1234"/>
        <end position="1282"/>
    </location>
</feature>
<dbReference type="OrthoDB" id="6159439at2759"/>
<keyword evidence="2" id="KW-0479">Metal-binding</keyword>
<feature type="compositionally biased region" description="Polar residues" evidence="14">
    <location>
        <begin position="434"/>
        <end position="446"/>
    </location>
</feature>
<feature type="compositionally biased region" description="Low complexity" evidence="14">
    <location>
        <begin position="399"/>
        <end position="429"/>
    </location>
</feature>
<feature type="region of interest" description="Disordered" evidence="14">
    <location>
        <begin position="1369"/>
        <end position="1598"/>
    </location>
</feature>
<sequence>RPTRAFLLAVGPAVSRGGAVCLLRQRKEGKREREREREGERASERAGERERDKTFQWVIKEREEACAGAATMQEESGESVCRDSSVLVWPCPLCQQERPDRDALTQHLTEKHSVLPACLDRLLDTATPAKAASGNRVEKANTQNDSDTPSSQQMPSEMNGAPSDLSETDPNTAGPKQGIVSTYTLRRSGVKVDSCPEEDTQRDGETMQGGGRDDLDQGQESAQLPESSTTTGTQKGSFQLGTSNDSDSDSTTNSTSTSKTHSDPALEKFLDPTRPFKCNACLESFTSKSALGVHYSSTSHLHRMRTGSSLQGDEKDTSSSTSPATTPYLSRPFFSNKPYQCAVCRVSYNHAFTLESHLKSVLHQTRSRNAINTTTSSSIAGNSAKKGICNLGNNTTTSSVANSGSSASVPTATGSSSSQGGLTSLSGATKDGEQSQTGTQPASSPCTPSATAPALSLLSSPVASAQAVSAFLTLLTSSGSPSVSPSLFTAGAGSTTGVAAPQLELIAQQQLLMPLFLNGLQAQNQVLNPESANAILTQSIPLLGLSTAQQALLAQRLSTVQNQGLGLAAGLLEATCTGKVDKEKGETSGGVERVKKELEGEEGKDQVKEEVDAPLELKIEPVAREVMKGVAVKESNEKGDRQKSVPELNCTSESEKNQAGEHNVETEDKEERRKDNIIDGSYGVGHTRLTESEEGEENKNASEKLLDGAGEPDLSSSPVRDETTSDGTENPTSSPLLHLNPSHDSKPATNSATKRKPSPTKPCSSDPITDTNDSPPTPAGANVKGSSTPLAPPILSEFQSQVLWAFLESRSEVDMSSPPHDDCEALGREVGLSGEEVRRWLEEARKEPRERSKGAAGKEPPKDAGGGRVMEETEAEEGALTIVETEGGESPSAGSKHAIDLSHGGARCSGKGREKERGRGRESPGEPCLTSDSDNEGEGFYTSVIVTDEESQSGPVREGLASPARAEVLREEEHDEEEKKEKSRGGKVLRSSTVFLSDAEDTDEEEEEDGAQRVRKRRRNRELEREEVDVKRERQDPDVDLELEAQADPPVSVSVDQQCLPNITAGGILHPLPLSISLTPFATQFINPYVLSIPPSAIGLGLAEGERDRGRSTFTHFTDSHGTPPPASHVSPVQSLSNGGICESALDLSMGKKHSSASTSSSTGDRATAQCDSKSDGLGLRHTALGVPGAGGLIVVRVKPDALAIPTPNNSVSSNNNRTSTVYIRAAERVSASLMEREREKQQERERERQREKQRESERDREKEREKEQKPSKARRFRDMRRSRTIIQTEQLDVLYGCYFKDPNPGKHEFQRISEWVHLPKKVVQIWFQNMRARERKGEVRFISDGTLAAMGKPLIKFTWPLTLPIFSSSPSPNSSPISGSGTTGDSAGASPKAAPPKTRPEVEKEKEKKESTPKDSGASGSSSFSNSSPGILRMTKPKPKSDTPSSSAPVRIASKAIAPAPEVPVVIMKTRFTPPSPFSSQKRKRDEGEGEEVTDEDEEECKRGKVGPGVTNRMVPKISPPINKPIAPGSHKRNGLNDWSPKGSFKINTLSREQLGLSTPRPSAASSTPSSNASVAKSSPQEGAYQHHSSSPRRPRTHLTSLQVSIMQSCYETCPHPNALECETIGTELGLPLKVVQIWFQNTRAKEKRWRLQQQKQSPGTTDSSKKVDTSSGSFLLYSALRANRPILPKPVQLTVLEPSTPPASGQPASRETLRGRCDACSVSFESRAAGRTHVFSPRHLATLRSTNFGHPPSLGNSGSGSGSGSSSGSGAATQSSPNPASSTS</sequence>
<feature type="region of interest" description="Disordered" evidence="14">
    <location>
        <begin position="26"/>
        <end position="52"/>
    </location>
</feature>
<feature type="region of interest" description="Disordered" evidence="14">
    <location>
        <begin position="810"/>
        <end position="1038"/>
    </location>
</feature>
<evidence type="ECO:0000256" key="5">
    <source>
        <dbReference type="ARBA" id="ARBA00022833"/>
    </source>
</evidence>
<dbReference type="InterPro" id="IPR051968">
    <property type="entry name" value="ZnFinger_Homeobox_TR"/>
</dbReference>
<feature type="compositionally biased region" description="Polar residues" evidence="14">
    <location>
        <begin position="761"/>
        <end position="774"/>
    </location>
</feature>
<keyword evidence="9" id="KW-0804">Transcription</keyword>
<dbReference type="InterPro" id="IPR017970">
    <property type="entry name" value="Homeobox_CS"/>
</dbReference>
<feature type="region of interest" description="Disordered" evidence="14">
    <location>
        <begin position="581"/>
        <end position="609"/>
    </location>
</feature>
<keyword evidence="3" id="KW-0677">Repeat</keyword>
<evidence type="ECO:0000313" key="18">
    <source>
        <dbReference type="Proteomes" id="UP000824540"/>
    </source>
</evidence>
<feature type="compositionally biased region" description="Basic and acidic residues" evidence="14">
    <location>
        <begin position="697"/>
        <end position="706"/>
    </location>
</feature>
<keyword evidence="6" id="KW-0805">Transcription regulation</keyword>
<feature type="compositionally biased region" description="Basic and acidic residues" evidence="14">
    <location>
        <begin position="835"/>
        <end position="853"/>
    </location>
</feature>
<evidence type="ECO:0000256" key="9">
    <source>
        <dbReference type="ARBA" id="ARBA00023163"/>
    </source>
</evidence>
<dbReference type="SUPFAM" id="SSF46689">
    <property type="entry name" value="Homeodomain-like"/>
    <property type="match status" value="2"/>
</dbReference>
<feature type="compositionally biased region" description="Low complexity" evidence="14">
    <location>
        <begin position="1559"/>
        <end position="1581"/>
    </location>
</feature>
<evidence type="ECO:0000256" key="2">
    <source>
        <dbReference type="ARBA" id="ARBA00022723"/>
    </source>
</evidence>
<feature type="region of interest" description="Disordered" evidence="14">
    <location>
        <begin position="1651"/>
        <end position="1671"/>
    </location>
</feature>
<dbReference type="Gene3D" id="3.30.160.60">
    <property type="entry name" value="Classic Zinc Finger"/>
    <property type="match status" value="1"/>
</dbReference>
<feature type="compositionally biased region" description="Gly residues" evidence="14">
    <location>
        <begin position="1759"/>
        <end position="1769"/>
    </location>
</feature>
<dbReference type="GO" id="GO:0000978">
    <property type="term" value="F:RNA polymerase II cis-regulatory region sequence-specific DNA binding"/>
    <property type="evidence" value="ECO:0007669"/>
    <property type="project" value="TreeGrafter"/>
</dbReference>
<feature type="domain" description="C2H2-type" evidence="16">
    <location>
        <begin position="276"/>
        <end position="300"/>
    </location>
</feature>
<feature type="compositionally biased region" description="Basic and acidic residues" evidence="14">
    <location>
        <begin position="911"/>
        <end position="924"/>
    </location>
</feature>
<feature type="DNA-binding region" description="Homeobox" evidence="12">
    <location>
        <begin position="1280"/>
        <end position="1339"/>
    </location>
</feature>
<feature type="domain" description="Homeobox" evidence="15">
    <location>
        <begin position="1278"/>
        <end position="1338"/>
    </location>
</feature>
<organism evidence="17 18">
    <name type="scientific">Albula glossodonta</name>
    <name type="common">roundjaw bonefish</name>
    <dbReference type="NCBI Taxonomy" id="121402"/>
    <lineage>
        <taxon>Eukaryota</taxon>
        <taxon>Metazoa</taxon>
        <taxon>Chordata</taxon>
        <taxon>Craniata</taxon>
        <taxon>Vertebrata</taxon>
        <taxon>Euteleostomi</taxon>
        <taxon>Actinopterygii</taxon>
        <taxon>Neopterygii</taxon>
        <taxon>Teleostei</taxon>
        <taxon>Albuliformes</taxon>
        <taxon>Albulidae</taxon>
        <taxon>Albula</taxon>
    </lineage>
</organism>
<feature type="compositionally biased region" description="Basic and acidic residues" evidence="14">
    <location>
        <begin position="199"/>
        <end position="215"/>
    </location>
</feature>
<evidence type="ECO:0000259" key="15">
    <source>
        <dbReference type="PROSITE" id="PS50071"/>
    </source>
</evidence>
<proteinExistence type="predicted"/>
<evidence type="ECO:0000256" key="3">
    <source>
        <dbReference type="ARBA" id="ARBA00022737"/>
    </source>
</evidence>
<evidence type="ECO:0000256" key="6">
    <source>
        <dbReference type="ARBA" id="ARBA00023015"/>
    </source>
</evidence>
<accession>A0A8T2PX36</accession>
<feature type="non-terminal residue" evidence="17">
    <location>
        <position position="1786"/>
    </location>
</feature>
<dbReference type="PANTHER" id="PTHR45891">
    <property type="entry name" value="ZINC FINGER HOMEOBOX PROTEIN"/>
    <property type="match status" value="1"/>
</dbReference>
<gene>
    <name evidence="17" type="ORF">JZ751_000841</name>
</gene>
<evidence type="ECO:0000313" key="17">
    <source>
        <dbReference type="EMBL" id="KAG9355997.1"/>
    </source>
</evidence>
<dbReference type="Pfam" id="PF12874">
    <property type="entry name" value="zf-met"/>
    <property type="match status" value="1"/>
</dbReference>
<feature type="DNA-binding region" description="Homeobox" evidence="12">
    <location>
        <begin position="1593"/>
        <end position="1652"/>
    </location>
</feature>
<dbReference type="InterPro" id="IPR013087">
    <property type="entry name" value="Znf_C2H2_type"/>
</dbReference>
<reference evidence="17" key="1">
    <citation type="thesis" date="2021" institute="BYU ScholarsArchive" country="Provo, UT, USA">
        <title>Applications of and Algorithms for Genome Assembly and Genomic Analyses with an Emphasis on Marine Teleosts.</title>
        <authorList>
            <person name="Pickett B.D."/>
        </authorList>
    </citation>
    <scope>NUCLEOTIDE SEQUENCE</scope>
    <source>
        <strain evidence="17">HI-2016</strain>
    </source>
</reference>
<dbReference type="InterPro" id="IPR036236">
    <property type="entry name" value="Znf_C2H2_sf"/>
</dbReference>
<keyword evidence="5" id="KW-0862">Zinc</keyword>
<feature type="region of interest" description="Disordered" evidence="14">
    <location>
        <begin position="630"/>
        <end position="792"/>
    </location>
</feature>
<dbReference type="Pfam" id="PF00046">
    <property type="entry name" value="Homeodomain"/>
    <property type="match status" value="2"/>
</dbReference>
<feature type="compositionally biased region" description="Polar residues" evidence="14">
    <location>
        <begin position="220"/>
        <end position="241"/>
    </location>
</feature>
<dbReference type="GO" id="GO:0005634">
    <property type="term" value="C:nucleus"/>
    <property type="evidence" value="ECO:0007669"/>
    <property type="project" value="UniProtKB-SubCell"/>
</dbReference>
<feature type="compositionally biased region" description="Low complexity" evidence="14">
    <location>
        <begin position="242"/>
        <end position="259"/>
    </location>
</feature>
<dbReference type="PROSITE" id="PS00027">
    <property type="entry name" value="HOMEOBOX_1"/>
    <property type="match status" value="1"/>
</dbReference>
<evidence type="ECO:0000259" key="16">
    <source>
        <dbReference type="PROSITE" id="PS50157"/>
    </source>
</evidence>
<dbReference type="InterPro" id="IPR001356">
    <property type="entry name" value="HD"/>
</dbReference>
<feature type="region of interest" description="Disordered" evidence="14">
    <location>
        <begin position="129"/>
        <end position="268"/>
    </location>
</feature>
<dbReference type="GO" id="GO:0000981">
    <property type="term" value="F:DNA-binding transcription factor activity, RNA polymerase II-specific"/>
    <property type="evidence" value="ECO:0007669"/>
    <property type="project" value="InterPro"/>
</dbReference>
<dbReference type="EMBL" id="JAFBMS010000001">
    <property type="protein sequence ID" value="KAG9355997.1"/>
    <property type="molecule type" value="Genomic_DNA"/>
</dbReference>
<feature type="compositionally biased region" description="Polar residues" evidence="14">
    <location>
        <begin position="725"/>
        <end position="735"/>
    </location>
</feature>
<feature type="compositionally biased region" description="Low complexity" evidence="14">
    <location>
        <begin position="1369"/>
        <end position="1397"/>
    </location>
</feature>
<feature type="compositionally biased region" description="Basic and acidic residues" evidence="14">
    <location>
        <begin position="634"/>
        <end position="644"/>
    </location>
</feature>
<feature type="compositionally biased region" description="Polar residues" evidence="14">
    <location>
        <begin position="140"/>
        <end position="156"/>
    </location>
</feature>
<evidence type="ECO:0000256" key="14">
    <source>
        <dbReference type="SAM" id="MobiDB-lite"/>
    </source>
</evidence>
<dbReference type="InterPro" id="IPR003604">
    <property type="entry name" value="Matrin/U1-like-C_Znf_C2H2"/>
</dbReference>
<keyword evidence="18" id="KW-1185">Reference proteome</keyword>
<feature type="compositionally biased region" description="Acidic residues" evidence="14">
    <location>
        <begin position="998"/>
        <end position="1009"/>
    </location>
</feature>
<feature type="compositionally biased region" description="Basic and acidic residues" evidence="14">
    <location>
        <begin position="1021"/>
        <end position="1037"/>
    </location>
</feature>
<evidence type="ECO:0000256" key="12">
    <source>
        <dbReference type="PROSITE-ProRule" id="PRU00108"/>
    </source>
</evidence>
<feature type="compositionally biased region" description="Basic and acidic residues" evidence="14">
    <location>
        <begin position="1399"/>
        <end position="1414"/>
    </location>
</feature>
<dbReference type="CDD" id="cd00086">
    <property type="entry name" value="homeodomain"/>
    <property type="match status" value="2"/>
</dbReference>
<feature type="compositionally biased region" description="Low complexity" evidence="14">
    <location>
        <begin position="1415"/>
        <end position="1431"/>
    </location>
</feature>
<evidence type="ECO:0000256" key="13">
    <source>
        <dbReference type="RuleBase" id="RU000682"/>
    </source>
</evidence>
<feature type="compositionally biased region" description="Basic and acidic residues" evidence="14">
    <location>
        <begin position="653"/>
        <end position="677"/>
    </location>
</feature>
<feature type="region of interest" description="Disordered" evidence="14">
    <location>
        <begin position="298"/>
        <end position="326"/>
    </location>
</feature>
<feature type="domain" description="C2H2-type" evidence="16">
    <location>
        <begin position="339"/>
        <end position="368"/>
    </location>
</feature>
<feature type="region of interest" description="Disordered" evidence="14">
    <location>
        <begin position="399"/>
        <end position="451"/>
    </location>
</feature>
<dbReference type="SMART" id="SM00389">
    <property type="entry name" value="HOX"/>
    <property type="match status" value="2"/>
</dbReference>
<feature type="compositionally biased region" description="Basic and acidic residues" evidence="14">
    <location>
        <begin position="1235"/>
        <end position="1271"/>
    </location>
</feature>
<name>A0A8T2PX36_9TELE</name>
<dbReference type="Proteomes" id="UP000824540">
    <property type="component" value="Unassembled WGS sequence"/>
</dbReference>
<feature type="region of interest" description="Disordered" evidence="14">
    <location>
        <begin position="1745"/>
        <end position="1786"/>
    </location>
</feature>
<dbReference type="SMART" id="SM00451">
    <property type="entry name" value="ZnF_U1"/>
    <property type="match status" value="3"/>
</dbReference>
<dbReference type="PROSITE" id="PS00028">
    <property type="entry name" value="ZINC_FINGER_C2H2_1"/>
    <property type="match status" value="2"/>
</dbReference>
<dbReference type="PROSITE" id="PS50071">
    <property type="entry name" value="HOMEOBOX_2"/>
    <property type="match status" value="2"/>
</dbReference>
<feature type="compositionally biased region" description="Acidic residues" evidence="14">
    <location>
        <begin position="1489"/>
        <end position="1500"/>
    </location>
</feature>
<feature type="compositionally biased region" description="Basic residues" evidence="14">
    <location>
        <begin position="1272"/>
        <end position="1282"/>
    </location>
</feature>
<dbReference type="Gene3D" id="1.10.10.60">
    <property type="entry name" value="Homeodomain-like"/>
    <property type="match status" value="2"/>
</dbReference>
<protein>
    <recommendedName>
        <fullName evidence="19">Zinc finger homeobox 2</fullName>
    </recommendedName>
</protein>
<dbReference type="PANTHER" id="PTHR45891:SF5">
    <property type="entry name" value="ZINC FINGER HOMEOBOX PROTEIN 4 ISOFORM X1"/>
    <property type="match status" value="1"/>
</dbReference>
<evidence type="ECO:0000256" key="11">
    <source>
        <dbReference type="PROSITE-ProRule" id="PRU00042"/>
    </source>
</evidence>
<feature type="compositionally biased region" description="Basic and acidic residues" evidence="14">
    <location>
        <begin position="810"/>
        <end position="827"/>
    </location>
</feature>
<feature type="domain" description="Homeobox" evidence="15">
    <location>
        <begin position="1591"/>
        <end position="1651"/>
    </location>
</feature>
<evidence type="ECO:0000256" key="7">
    <source>
        <dbReference type="ARBA" id="ARBA00023125"/>
    </source>
</evidence>
<keyword evidence="10 12" id="KW-0539">Nucleus</keyword>